<comment type="function">
    <text evidence="7">Cell wall formation. Catalyzes the addition of glutamate to the nucleotide precursor UDP-N-acetylmuramoyl-L-alanine (UMA).</text>
</comment>
<dbReference type="Pfam" id="PF08245">
    <property type="entry name" value="Mur_ligase_M"/>
    <property type="match status" value="1"/>
</dbReference>
<keyword evidence="4 7" id="KW-0436">Ligase</keyword>
<dbReference type="SUPFAM" id="SSF53623">
    <property type="entry name" value="MurD-like peptide ligases, catalytic domain"/>
    <property type="match status" value="1"/>
</dbReference>
<keyword evidence="7" id="KW-0961">Cell wall biogenesis/degradation</keyword>
<comment type="subcellular location">
    <subcellularLocation>
        <location evidence="1 7">Cytoplasm</location>
    </subcellularLocation>
</comment>
<evidence type="ECO:0000313" key="10">
    <source>
        <dbReference type="Proteomes" id="UP000001522"/>
    </source>
</evidence>
<dbReference type="GO" id="GO:0005737">
    <property type="term" value="C:cytoplasm"/>
    <property type="evidence" value="ECO:0007669"/>
    <property type="project" value="UniProtKB-SubCell"/>
</dbReference>
<reference evidence="9 10" key="1">
    <citation type="journal article" date="2010" name="BMC Genomics">
        <title>Comparative genomics and proteomics of Helicobacter mustelae, an ulcerogenic and carcinogenic gastric pathogen.</title>
        <authorList>
            <person name="O'Toole P.W."/>
            <person name="Snelling W.J."/>
            <person name="Canchaya C."/>
            <person name="Forde B.M."/>
            <person name="Hardie K.R."/>
            <person name="Josenhans C."/>
            <person name="Graham R.L.J."/>
            <person name="McMullan G."/>
            <person name="Parkhill J."/>
            <person name="Belda E."/>
            <person name="Bentley S.D."/>
        </authorList>
    </citation>
    <scope>NUCLEOTIDE SEQUENCE [LARGE SCALE GENOMIC DNA]</scope>
    <source>
        <strain evidence="10">ATCC 43772 / LMG 18044 / NCTC 12198 / 12198</strain>
    </source>
</reference>
<dbReference type="SUPFAM" id="SSF53244">
    <property type="entry name" value="MurD-like peptide ligases, peptide-binding domain"/>
    <property type="match status" value="1"/>
</dbReference>
<dbReference type="GO" id="GO:0051301">
    <property type="term" value="P:cell division"/>
    <property type="evidence" value="ECO:0007669"/>
    <property type="project" value="UniProtKB-KW"/>
</dbReference>
<dbReference type="Gene3D" id="3.90.190.20">
    <property type="entry name" value="Mur ligase, C-terminal domain"/>
    <property type="match status" value="1"/>
</dbReference>
<name>D3UG08_HELM1</name>
<keyword evidence="7" id="KW-0132">Cell division</keyword>
<dbReference type="InterPro" id="IPR013221">
    <property type="entry name" value="Mur_ligase_cen"/>
</dbReference>
<feature type="domain" description="Mur ligase central" evidence="8">
    <location>
        <begin position="97"/>
        <end position="225"/>
    </location>
</feature>
<dbReference type="InterPro" id="IPR036565">
    <property type="entry name" value="Mur-like_cat_sf"/>
</dbReference>
<comment type="similarity">
    <text evidence="7">Belongs to the MurCDEF family.</text>
</comment>
<dbReference type="AlphaFoldDB" id="D3UG08"/>
<dbReference type="InterPro" id="IPR005762">
    <property type="entry name" value="MurD"/>
</dbReference>
<dbReference type="Gene3D" id="3.40.50.720">
    <property type="entry name" value="NAD(P)-binding Rossmann-like Domain"/>
    <property type="match status" value="1"/>
</dbReference>
<evidence type="ECO:0000256" key="1">
    <source>
        <dbReference type="ARBA" id="ARBA00004496"/>
    </source>
</evidence>
<evidence type="ECO:0000256" key="3">
    <source>
        <dbReference type="ARBA" id="ARBA00022490"/>
    </source>
</evidence>
<keyword evidence="10" id="KW-1185">Reference proteome</keyword>
<dbReference type="Gene3D" id="3.40.1190.10">
    <property type="entry name" value="Mur-like, catalytic domain"/>
    <property type="match status" value="1"/>
</dbReference>
<feature type="binding site" evidence="7">
    <location>
        <begin position="99"/>
        <end position="105"/>
    </location>
    <ligand>
        <name>ATP</name>
        <dbReference type="ChEBI" id="CHEBI:30616"/>
    </ligand>
</feature>
<dbReference type="GO" id="GO:0005524">
    <property type="term" value="F:ATP binding"/>
    <property type="evidence" value="ECO:0007669"/>
    <property type="project" value="UniProtKB-UniRule"/>
</dbReference>
<comment type="catalytic activity">
    <reaction evidence="7">
        <text>UDP-N-acetyl-alpha-D-muramoyl-L-alanine + D-glutamate + ATP = UDP-N-acetyl-alpha-D-muramoyl-L-alanyl-D-glutamate + ADP + phosphate + H(+)</text>
        <dbReference type="Rhea" id="RHEA:16429"/>
        <dbReference type="ChEBI" id="CHEBI:15378"/>
        <dbReference type="ChEBI" id="CHEBI:29986"/>
        <dbReference type="ChEBI" id="CHEBI:30616"/>
        <dbReference type="ChEBI" id="CHEBI:43474"/>
        <dbReference type="ChEBI" id="CHEBI:83898"/>
        <dbReference type="ChEBI" id="CHEBI:83900"/>
        <dbReference type="ChEBI" id="CHEBI:456216"/>
        <dbReference type="EC" id="6.3.2.9"/>
    </reaction>
</comment>
<dbReference type="GO" id="GO:0008360">
    <property type="term" value="P:regulation of cell shape"/>
    <property type="evidence" value="ECO:0007669"/>
    <property type="project" value="UniProtKB-KW"/>
</dbReference>
<dbReference type="NCBIfam" id="TIGR01087">
    <property type="entry name" value="murD"/>
    <property type="match status" value="1"/>
</dbReference>
<evidence type="ECO:0000256" key="7">
    <source>
        <dbReference type="HAMAP-Rule" id="MF_00639"/>
    </source>
</evidence>
<keyword evidence="5 7" id="KW-0547">Nucleotide-binding</keyword>
<dbReference type="GO" id="GO:0008764">
    <property type="term" value="F:UDP-N-acetylmuramoylalanine-D-glutamate ligase activity"/>
    <property type="evidence" value="ECO:0007669"/>
    <property type="project" value="UniProtKB-UniRule"/>
</dbReference>
<comment type="pathway">
    <text evidence="2 7">Cell wall biogenesis; peptidoglycan biosynthesis.</text>
</comment>
<dbReference type="EC" id="6.3.2.9" evidence="7"/>
<keyword evidence="7" id="KW-0133">Cell shape</keyword>
<evidence type="ECO:0000256" key="5">
    <source>
        <dbReference type="ARBA" id="ARBA00022741"/>
    </source>
</evidence>
<organism evidence="9 10">
    <name type="scientific">Helicobacter mustelae (strain ATCC 43772 / CCUG 25715 / CIP 103759 / LMG 18044 / NCTC 12198 / R85-136P)</name>
    <name type="common">Campylobacter mustelae</name>
    <dbReference type="NCBI Taxonomy" id="679897"/>
    <lineage>
        <taxon>Bacteria</taxon>
        <taxon>Pseudomonadati</taxon>
        <taxon>Campylobacterota</taxon>
        <taxon>Epsilonproteobacteria</taxon>
        <taxon>Campylobacterales</taxon>
        <taxon>Helicobacteraceae</taxon>
        <taxon>Helicobacter</taxon>
    </lineage>
</organism>
<gene>
    <name evidence="7 9" type="primary">murD</name>
    <name evidence="9" type="ordered locus">HMU01670</name>
</gene>
<keyword evidence="7" id="KW-0131">Cell cycle</keyword>
<dbReference type="HAMAP" id="MF_00639">
    <property type="entry name" value="MurD"/>
    <property type="match status" value="1"/>
</dbReference>
<evidence type="ECO:0000256" key="2">
    <source>
        <dbReference type="ARBA" id="ARBA00004752"/>
    </source>
</evidence>
<keyword evidence="6 7" id="KW-0067">ATP-binding</keyword>
<dbReference type="HOGENOM" id="CLU_032540_2_0_7"/>
<evidence type="ECO:0000256" key="4">
    <source>
        <dbReference type="ARBA" id="ARBA00022598"/>
    </source>
</evidence>
<dbReference type="PANTHER" id="PTHR43692:SF1">
    <property type="entry name" value="UDP-N-ACETYLMURAMOYLALANINE--D-GLUTAMATE LIGASE"/>
    <property type="match status" value="1"/>
</dbReference>
<dbReference type="KEGG" id="hms:HMU01670"/>
<dbReference type="UniPathway" id="UPA00219"/>
<evidence type="ECO:0000259" key="8">
    <source>
        <dbReference type="Pfam" id="PF08245"/>
    </source>
</evidence>
<sequence length="414" mass="46697">MKKIAIFGYGITTKPLVDLLNSKGKTCAIFDDLNSSKHSDEKNNLFYPVSAFDAKEYELCITSPGIPPTHFLIQNATNLISEYDYFLDFLQGSGVWISGTNGKTTTTEMTSFLLREYHARAGGNIGYPLANLALEKRKKPEIWILETSSFMLHYTKFAYPHIYALLPLHEDHISWHGGFAHYVDDKLSPLMRMGDGDFALIPKELQHHPLCQNSRARIYFYEDSKSLLQAFGIKNEGSKFKGPFLLDAVMALCIARLLGKEKDMSDLWGYEIGPHRMQEFWDREGNLWVDDSKGTNVDATLAALLCYKDQKIHLILGGEDKGANQESIFAFIKEHGLEIVLYLIGANVKKLQGLARDFGVEFFVCETLAVAVAKVKRSLQKNEVALLSPAAASLDQFRSYKERGELFQRLAREG</sequence>
<evidence type="ECO:0000256" key="6">
    <source>
        <dbReference type="ARBA" id="ARBA00022840"/>
    </source>
</evidence>
<dbReference type="STRING" id="679897.HMU01670"/>
<keyword evidence="3 7" id="KW-0963">Cytoplasm</keyword>
<keyword evidence="7" id="KW-0573">Peptidoglycan synthesis</keyword>
<dbReference type="eggNOG" id="COG0771">
    <property type="taxonomic scope" value="Bacteria"/>
</dbReference>
<proteinExistence type="inferred from homology"/>
<protein>
    <recommendedName>
        <fullName evidence="7">UDP-N-acetylmuramoylalanine--D-glutamate ligase</fullName>
        <ecNumber evidence="7">6.3.2.9</ecNumber>
    </recommendedName>
    <alternativeName>
        <fullName evidence="7">D-glutamic acid-adding enzyme</fullName>
    </alternativeName>
    <alternativeName>
        <fullName evidence="7">UDP-N-acetylmuramoyl-L-alanyl-D-glutamate synthetase</fullName>
    </alternativeName>
</protein>
<dbReference type="PANTHER" id="PTHR43692">
    <property type="entry name" value="UDP-N-ACETYLMURAMOYLALANINE--D-GLUTAMATE LIGASE"/>
    <property type="match status" value="1"/>
</dbReference>
<dbReference type="Proteomes" id="UP000001522">
    <property type="component" value="Chromosome"/>
</dbReference>
<evidence type="ECO:0000313" key="9">
    <source>
        <dbReference type="EMBL" id="CBG39429.1"/>
    </source>
</evidence>
<dbReference type="GO" id="GO:0071555">
    <property type="term" value="P:cell wall organization"/>
    <property type="evidence" value="ECO:0007669"/>
    <property type="project" value="UniProtKB-KW"/>
</dbReference>
<dbReference type="RefSeq" id="WP_013022524.1">
    <property type="nucleotide sequence ID" value="NC_013949.1"/>
</dbReference>
<accession>D3UG08</accession>
<dbReference type="InterPro" id="IPR036615">
    <property type="entry name" value="Mur_ligase_C_dom_sf"/>
</dbReference>
<dbReference type="EMBL" id="FN555004">
    <property type="protein sequence ID" value="CBG39429.1"/>
    <property type="molecule type" value="Genomic_DNA"/>
</dbReference>
<dbReference type="GO" id="GO:0009252">
    <property type="term" value="P:peptidoglycan biosynthetic process"/>
    <property type="evidence" value="ECO:0007669"/>
    <property type="project" value="UniProtKB-UniRule"/>
</dbReference>